<reference evidence="2" key="1">
    <citation type="submission" date="2018-11" db="EMBL/GenBank/DDBJ databases">
        <authorList>
            <person name="Alioto T."/>
            <person name="Alioto T."/>
        </authorList>
    </citation>
    <scope>NUCLEOTIDE SEQUENCE</scope>
</reference>
<feature type="transmembrane region" description="Helical" evidence="1">
    <location>
        <begin position="37"/>
        <end position="57"/>
    </location>
</feature>
<accession>A0A8B6DSC0</accession>
<gene>
    <name evidence="2" type="ORF">MGAL_10B039094</name>
</gene>
<organism evidence="2 3">
    <name type="scientific">Mytilus galloprovincialis</name>
    <name type="common">Mediterranean mussel</name>
    <dbReference type="NCBI Taxonomy" id="29158"/>
    <lineage>
        <taxon>Eukaryota</taxon>
        <taxon>Metazoa</taxon>
        <taxon>Spiralia</taxon>
        <taxon>Lophotrochozoa</taxon>
        <taxon>Mollusca</taxon>
        <taxon>Bivalvia</taxon>
        <taxon>Autobranchia</taxon>
        <taxon>Pteriomorphia</taxon>
        <taxon>Mytilida</taxon>
        <taxon>Mytiloidea</taxon>
        <taxon>Mytilidae</taxon>
        <taxon>Mytilinae</taxon>
        <taxon>Mytilus</taxon>
    </lineage>
</organism>
<evidence type="ECO:0000256" key="1">
    <source>
        <dbReference type="SAM" id="Phobius"/>
    </source>
</evidence>
<sequence length="115" mass="13744">MLTCNSLADNVWNALTVFNFLFVHCSLLFMLFETFPWTPICKVLTLIVTCVVLQVLWKRRNTVRQWDVLIFYEPLEDPWKELVGHPSNYQKDVIDNETTMLTKKADFYIQHFSYF</sequence>
<dbReference type="EMBL" id="UYJE01003875">
    <property type="protein sequence ID" value="VDI23004.1"/>
    <property type="molecule type" value="Genomic_DNA"/>
</dbReference>
<feature type="transmembrane region" description="Helical" evidence="1">
    <location>
        <begin position="12"/>
        <end position="31"/>
    </location>
</feature>
<comment type="caution">
    <text evidence="2">The sequence shown here is derived from an EMBL/GenBank/DDBJ whole genome shotgun (WGS) entry which is preliminary data.</text>
</comment>
<keyword evidence="1" id="KW-0472">Membrane</keyword>
<keyword evidence="1" id="KW-0812">Transmembrane</keyword>
<protein>
    <submittedName>
        <fullName evidence="2">Uncharacterized protein</fullName>
    </submittedName>
</protein>
<name>A0A8B6DSC0_MYTGA</name>
<keyword evidence="1" id="KW-1133">Transmembrane helix</keyword>
<dbReference type="AlphaFoldDB" id="A0A8B6DSC0"/>
<evidence type="ECO:0000313" key="3">
    <source>
        <dbReference type="Proteomes" id="UP000596742"/>
    </source>
</evidence>
<keyword evidence="3" id="KW-1185">Reference proteome</keyword>
<evidence type="ECO:0000313" key="2">
    <source>
        <dbReference type="EMBL" id="VDI23004.1"/>
    </source>
</evidence>
<dbReference type="Proteomes" id="UP000596742">
    <property type="component" value="Unassembled WGS sequence"/>
</dbReference>
<proteinExistence type="predicted"/>